<evidence type="ECO:0000259" key="1">
    <source>
        <dbReference type="PROSITE" id="PS50142"/>
    </source>
</evidence>
<feature type="domain" description="RNase III" evidence="1">
    <location>
        <begin position="7"/>
        <end position="127"/>
    </location>
</feature>
<keyword evidence="3" id="KW-1185">Reference proteome</keyword>
<proteinExistence type="predicted"/>
<gene>
    <name evidence="2" type="ORF">BDW59DRAFT_175227</name>
</gene>
<accession>A0ABR4HRY9</accession>
<evidence type="ECO:0000313" key="3">
    <source>
        <dbReference type="Proteomes" id="UP001610335"/>
    </source>
</evidence>
<name>A0ABR4HRY9_9EURO</name>
<dbReference type="Proteomes" id="UP001610335">
    <property type="component" value="Unassembled WGS sequence"/>
</dbReference>
<protein>
    <recommendedName>
        <fullName evidence="1">RNase III domain-containing protein</fullName>
    </recommendedName>
</protein>
<dbReference type="InterPro" id="IPR000999">
    <property type="entry name" value="RNase_III_dom"/>
</dbReference>
<dbReference type="SUPFAM" id="SSF69065">
    <property type="entry name" value="RNase III domain-like"/>
    <property type="match status" value="1"/>
</dbReference>
<dbReference type="PROSITE" id="PS50142">
    <property type="entry name" value="RNASE_3_2"/>
    <property type="match status" value="1"/>
</dbReference>
<organism evidence="2 3">
    <name type="scientific">Aspergillus cavernicola</name>
    <dbReference type="NCBI Taxonomy" id="176166"/>
    <lineage>
        <taxon>Eukaryota</taxon>
        <taxon>Fungi</taxon>
        <taxon>Dikarya</taxon>
        <taxon>Ascomycota</taxon>
        <taxon>Pezizomycotina</taxon>
        <taxon>Eurotiomycetes</taxon>
        <taxon>Eurotiomycetidae</taxon>
        <taxon>Eurotiales</taxon>
        <taxon>Aspergillaceae</taxon>
        <taxon>Aspergillus</taxon>
        <taxon>Aspergillus subgen. Nidulantes</taxon>
    </lineage>
</organism>
<dbReference type="InterPro" id="IPR036389">
    <property type="entry name" value="RNase_III_sf"/>
</dbReference>
<comment type="caution">
    <text evidence="2">The sequence shown here is derived from an EMBL/GenBank/DDBJ whole genome shotgun (WGS) entry which is preliminary data.</text>
</comment>
<sequence>MTSSENIDALERIFDYRFKSKDLPFEALTAAGIDGTDNYDGHRRLAQIGVDVVGICLAFDGFQTKSNPRETAVLKQRLCSYEHRVHVAQRTTIDKYVIYNTKPGGRSPKVAAKALSAIIAAVYLDCGSHQTTWERMQHIGFLVQQNEGINPALLESQANGEIGIPTVMVLSGDSQLSQNHDDSSLGKRATISLWSDNENPGVKQPPKSNWANFLRDELQKSRIRGLPSPGESFYRTSVQMQIQELKGERSIEISKRLLLVLASPQSVVILQEVIRSWRNQLGIGFWQPLHLMSKAATFEVIEGISRDIVCLHLVRRYYILSLFEECGGSETPSCSGFVEMSGNPVAVKRLKGNPRNRAEAEVTGAMLREIFPNLQQGTREYEKKITLVKSYRQIARRFSILTQKFGRGILALIPYNEVPGETDLGISDNMISRVPESTFLAIVSILEQSQGDILRDFSTATLKFVDALLSNSAQQYPTFALETIETSHILEQPKNSLELLGCLM</sequence>
<dbReference type="Gene3D" id="1.10.1520.10">
    <property type="entry name" value="Ribonuclease III domain"/>
    <property type="match status" value="1"/>
</dbReference>
<dbReference type="EMBL" id="JBFXLS010000085">
    <property type="protein sequence ID" value="KAL2818254.1"/>
    <property type="molecule type" value="Genomic_DNA"/>
</dbReference>
<evidence type="ECO:0000313" key="2">
    <source>
        <dbReference type="EMBL" id="KAL2818254.1"/>
    </source>
</evidence>
<reference evidence="2 3" key="1">
    <citation type="submission" date="2024-07" db="EMBL/GenBank/DDBJ databases">
        <title>Section-level genome sequencing and comparative genomics of Aspergillus sections Usti and Cavernicolus.</title>
        <authorList>
            <consortium name="Lawrence Berkeley National Laboratory"/>
            <person name="Nybo J.L."/>
            <person name="Vesth T.C."/>
            <person name="Theobald S."/>
            <person name="Frisvad J.C."/>
            <person name="Larsen T.O."/>
            <person name="Kjaerboelling I."/>
            <person name="Rothschild-Mancinelli K."/>
            <person name="Lyhne E.K."/>
            <person name="Kogle M.E."/>
            <person name="Barry K."/>
            <person name="Clum A."/>
            <person name="Na H."/>
            <person name="Ledsgaard L."/>
            <person name="Lin J."/>
            <person name="Lipzen A."/>
            <person name="Kuo A."/>
            <person name="Riley R."/>
            <person name="Mondo S."/>
            <person name="LaButti K."/>
            <person name="Haridas S."/>
            <person name="Pangalinan J."/>
            <person name="Salamov A.A."/>
            <person name="Simmons B.A."/>
            <person name="Magnuson J.K."/>
            <person name="Chen J."/>
            <person name="Drula E."/>
            <person name="Henrissat B."/>
            <person name="Wiebenga A."/>
            <person name="Lubbers R.J."/>
            <person name="Gomes A.C."/>
            <person name="Makela M.R."/>
            <person name="Stajich J."/>
            <person name="Grigoriev I.V."/>
            <person name="Mortensen U.H."/>
            <person name="De vries R.P."/>
            <person name="Baker S.E."/>
            <person name="Andersen M.R."/>
        </authorList>
    </citation>
    <scope>NUCLEOTIDE SEQUENCE [LARGE SCALE GENOMIC DNA]</scope>
    <source>
        <strain evidence="2 3">CBS 600.67</strain>
    </source>
</reference>